<feature type="transmembrane region" description="Helical" evidence="1">
    <location>
        <begin position="101"/>
        <end position="128"/>
    </location>
</feature>
<feature type="transmembrane region" description="Helical" evidence="1">
    <location>
        <begin position="134"/>
        <end position="156"/>
    </location>
</feature>
<gene>
    <name evidence="2" type="ORF">CJ203_04995</name>
</gene>
<reference evidence="2 3" key="1">
    <citation type="submission" date="2017-09" db="EMBL/GenBank/DDBJ databases">
        <title>Bacterial strain isolated from the female urinary microbiota.</title>
        <authorList>
            <person name="Thomas-White K."/>
            <person name="Kumar N."/>
            <person name="Forster S."/>
            <person name="Putonti C."/>
            <person name="Lawley T."/>
            <person name="Wolfe A.J."/>
        </authorList>
    </citation>
    <scope>NUCLEOTIDE SEQUENCE [LARGE SCALE GENOMIC DNA]</scope>
    <source>
        <strain evidence="2 3">UMB0792</strain>
    </source>
</reference>
<feature type="transmembrane region" description="Helical" evidence="1">
    <location>
        <begin position="213"/>
        <end position="242"/>
    </location>
</feature>
<dbReference type="CDD" id="cd21809">
    <property type="entry name" value="ABC-2_lan_permease-like"/>
    <property type="match status" value="1"/>
</dbReference>
<accession>A0A2N6T5R0</accession>
<sequence>MNLLRNDLTKFRRSHMWAVLTLVPLIAVAIGAGNYAGNQGQLDSGWTSYLSQIMLFYGMIFMTVGIAIIASAAWRVEHRGHNWLSLLTSTRSASSLAASKIAAISLVAVAMQAALVVLAIVVGLALGVPGTPPGTFFAVALLSLLPATAVSAWQSFLSMVIRNFAGPVAIALVASIFSFGVLASGATFARFVLPPGLLSDTLWLGSSAVAGASAISTATVAQVVFGSLALSVAGWFAATAYLRTTDVRL</sequence>
<name>A0A2N6T5R0_9CORY</name>
<feature type="transmembrane region" description="Helical" evidence="1">
    <location>
        <begin position="49"/>
        <end position="74"/>
    </location>
</feature>
<dbReference type="AlphaFoldDB" id="A0A2N6T5R0"/>
<proteinExistence type="predicted"/>
<comment type="caution">
    <text evidence="2">The sequence shown here is derived from an EMBL/GenBank/DDBJ whole genome shotgun (WGS) entry which is preliminary data.</text>
</comment>
<feature type="transmembrane region" description="Helical" evidence="1">
    <location>
        <begin position="168"/>
        <end position="193"/>
    </location>
</feature>
<keyword evidence="1" id="KW-0472">Membrane</keyword>
<keyword evidence="1" id="KW-0812">Transmembrane</keyword>
<evidence type="ECO:0000256" key="1">
    <source>
        <dbReference type="SAM" id="Phobius"/>
    </source>
</evidence>
<keyword evidence="3" id="KW-1185">Reference proteome</keyword>
<dbReference type="EMBL" id="PNHG01000005">
    <property type="protein sequence ID" value="PMC64656.1"/>
    <property type="molecule type" value="Genomic_DNA"/>
</dbReference>
<protein>
    <submittedName>
        <fullName evidence="2">MrsE protein</fullName>
    </submittedName>
</protein>
<dbReference type="Pfam" id="PF12730">
    <property type="entry name" value="ABC2_membrane_4"/>
    <property type="match status" value="1"/>
</dbReference>
<evidence type="ECO:0000313" key="3">
    <source>
        <dbReference type="Proteomes" id="UP000235836"/>
    </source>
</evidence>
<organism evidence="2 3">
    <name type="scientific">Corynebacterium tuscaniense</name>
    <dbReference type="NCBI Taxonomy" id="302449"/>
    <lineage>
        <taxon>Bacteria</taxon>
        <taxon>Bacillati</taxon>
        <taxon>Actinomycetota</taxon>
        <taxon>Actinomycetes</taxon>
        <taxon>Mycobacteriales</taxon>
        <taxon>Corynebacteriaceae</taxon>
        <taxon>Corynebacterium</taxon>
    </lineage>
</organism>
<keyword evidence="1" id="KW-1133">Transmembrane helix</keyword>
<dbReference type="RefSeq" id="WP_102723775.1">
    <property type="nucleotide sequence ID" value="NZ_JBHRZL010000016.1"/>
</dbReference>
<dbReference type="Proteomes" id="UP000235836">
    <property type="component" value="Unassembled WGS sequence"/>
</dbReference>
<evidence type="ECO:0000313" key="2">
    <source>
        <dbReference type="EMBL" id="PMC64656.1"/>
    </source>
</evidence>
<feature type="transmembrane region" description="Helical" evidence="1">
    <location>
        <begin position="16"/>
        <end position="37"/>
    </location>
</feature>